<organism evidence="2 3">
    <name type="scientific">Hyphomicrobium denitrificans (strain ATCC 51888 / DSM 1869 / NCIMB 11706 / TK 0415)</name>
    <dbReference type="NCBI Taxonomy" id="582899"/>
    <lineage>
        <taxon>Bacteria</taxon>
        <taxon>Pseudomonadati</taxon>
        <taxon>Pseudomonadota</taxon>
        <taxon>Alphaproteobacteria</taxon>
        <taxon>Hyphomicrobiales</taxon>
        <taxon>Hyphomicrobiaceae</taxon>
        <taxon>Hyphomicrobium</taxon>
    </lineage>
</organism>
<dbReference type="PANTHER" id="PTHR46732">
    <property type="entry name" value="ATP-DEPENDENT PROTEASE LA (LON) DOMAIN PROTEIN"/>
    <property type="match status" value="1"/>
</dbReference>
<dbReference type="STRING" id="582899.Hden_3470"/>
<dbReference type="SMART" id="SM00464">
    <property type="entry name" value="LON"/>
    <property type="match status" value="1"/>
</dbReference>
<dbReference type="Proteomes" id="UP000002033">
    <property type="component" value="Chromosome"/>
</dbReference>
<dbReference type="PANTHER" id="PTHR46732:SF8">
    <property type="entry name" value="ATP-DEPENDENT PROTEASE LA (LON) DOMAIN PROTEIN"/>
    <property type="match status" value="1"/>
</dbReference>
<keyword evidence="3" id="KW-1185">Reference proteome</keyword>
<evidence type="ECO:0000313" key="2">
    <source>
        <dbReference type="EMBL" id="ADJ25261.1"/>
    </source>
</evidence>
<feature type="domain" description="Lon N-terminal" evidence="1">
    <location>
        <begin position="23"/>
        <end position="222"/>
    </location>
</feature>
<reference evidence="3" key="1">
    <citation type="journal article" date="2011" name="J. Bacteriol.">
        <title>Genome sequences of eight morphologically diverse alphaproteobacteria.</title>
        <authorList>
            <consortium name="US DOE Joint Genome Institute"/>
            <person name="Brown P.J."/>
            <person name="Kysela D.T."/>
            <person name="Buechlein A."/>
            <person name="Hemmerich C."/>
            <person name="Brun Y.V."/>
        </authorList>
    </citation>
    <scope>NUCLEOTIDE SEQUENCE [LARGE SCALE GENOMIC DNA]</scope>
    <source>
        <strain evidence="3">ATCC 51888 / DSM 1869 / NCIB 11706 / TK 0415</strain>
    </source>
</reference>
<dbReference type="HOGENOM" id="CLU_048359_2_1_5"/>
<dbReference type="InterPro" id="IPR046336">
    <property type="entry name" value="Lon_prtase_N_sf"/>
</dbReference>
<dbReference type="EMBL" id="CP002083">
    <property type="protein sequence ID" value="ADJ25261.1"/>
    <property type="molecule type" value="Genomic_DNA"/>
</dbReference>
<name>D8JY57_HYPDA</name>
<proteinExistence type="predicted"/>
<dbReference type="eggNOG" id="COG2802">
    <property type="taxonomic scope" value="Bacteria"/>
</dbReference>
<dbReference type="PROSITE" id="PS51787">
    <property type="entry name" value="LON_N"/>
    <property type="match status" value="1"/>
</dbReference>
<dbReference type="AlphaFoldDB" id="D8JY57"/>
<dbReference type="InterPro" id="IPR003111">
    <property type="entry name" value="Lon_prtase_N"/>
</dbReference>
<evidence type="ECO:0000313" key="3">
    <source>
        <dbReference type="Proteomes" id="UP000002033"/>
    </source>
</evidence>
<dbReference type="Pfam" id="PF02190">
    <property type="entry name" value="LON_substr_bdg"/>
    <property type="match status" value="1"/>
</dbReference>
<sequence>MPAEMNLTLTERYARPADLPARIPIFPLRGAILLPRATLPLNIFEPRYLEMIDDAMSSARVIGILQPMLADDEDQESPLDKAAKLRAVGCAGRVTSYQELDDGRLIITLTGITRFECVGEAETDKPYRIMSVSYDRFASDLTEGLGEELVDRKNLLRVLKTYLEVNRLKTDWATIQRASNEFLINALSVMCPYGPEEKQALLEAKDLKSRAEVLVALAEIDLASNGSSGSTLQ</sequence>
<dbReference type="KEGG" id="hdn:Hden_3470"/>
<dbReference type="InterPro" id="IPR015947">
    <property type="entry name" value="PUA-like_sf"/>
</dbReference>
<dbReference type="SUPFAM" id="SSF88697">
    <property type="entry name" value="PUA domain-like"/>
    <property type="match status" value="1"/>
</dbReference>
<accession>D8JY57</accession>
<evidence type="ECO:0000259" key="1">
    <source>
        <dbReference type="PROSITE" id="PS51787"/>
    </source>
</evidence>
<protein>
    <submittedName>
        <fullName evidence="2">Peptidase S16 lon domain protein</fullName>
    </submittedName>
</protein>
<dbReference type="Gene3D" id="2.30.130.40">
    <property type="entry name" value="LON domain-like"/>
    <property type="match status" value="1"/>
</dbReference>
<gene>
    <name evidence="2" type="ordered locus">Hden_3470</name>
</gene>